<dbReference type="OrthoDB" id="1495771at2"/>
<dbReference type="AlphaFoldDB" id="A0A4Z0P2J7"/>
<dbReference type="EMBL" id="SRLA01000004">
    <property type="protein sequence ID" value="TGE05583.1"/>
    <property type="molecule type" value="Genomic_DNA"/>
</dbReference>
<gene>
    <name evidence="2" type="ORF">EU556_19985</name>
</gene>
<proteinExistence type="predicted"/>
<accession>A0A4Z0P2J7</accession>
<evidence type="ECO:0000313" key="2">
    <source>
        <dbReference type="EMBL" id="TGE05583.1"/>
    </source>
</evidence>
<reference evidence="2 3" key="1">
    <citation type="submission" date="2019-04" db="EMBL/GenBank/DDBJ databases">
        <authorList>
            <person name="Feng G."/>
            <person name="Zhang J."/>
            <person name="Zhu H."/>
        </authorList>
    </citation>
    <scope>NUCLEOTIDE SEQUENCE [LARGE SCALE GENOMIC DNA]</scope>
    <source>
        <strain evidence="2 3">92R-1</strain>
    </source>
</reference>
<dbReference type="RefSeq" id="WP_135435896.1">
    <property type="nucleotide sequence ID" value="NZ_SRLA01000004.1"/>
</dbReference>
<sequence length="173" mass="19170">MTPTKPDTSTHAQKPLAVWRKAFLAVLADCANVSKAARAAEVNRQYCYECRANDPSFAEEWDSALEEAADKLEERAWARANFEGIQYKFDKAGNPILHPITGEPYYEHVGSDSVLLALLKAHRPEKYKDRSEVTGKDGAPLVPPADTSKLSREDLQALLAIRRKMKPEEGGGS</sequence>
<keyword evidence="3" id="KW-1185">Reference proteome</keyword>
<feature type="region of interest" description="Disordered" evidence="1">
    <location>
        <begin position="126"/>
        <end position="151"/>
    </location>
</feature>
<protein>
    <recommendedName>
        <fullName evidence="4">Terminase small subunit</fullName>
    </recommendedName>
</protein>
<evidence type="ECO:0000313" key="3">
    <source>
        <dbReference type="Proteomes" id="UP000298337"/>
    </source>
</evidence>
<name>A0A4Z0P2J7_9BACT</name>
<evidence type="ECO:0000256" key="1">
    <source>
        <dbReference type="SAM" id="MobiDB-lite"/>
    </source>
</evidence>
<organism evidence="2 3">
    <name type="scientific">Hymenobacter fodinae</name>
    <dbReference type="NCBI Taxonomy" id="2510796"/>
    <lineage>
        <taxon>Bacteria</taxon>
        <taxon>Pseudomonadati</taxon>
        <taxon>Bacteroidota</taxon>
        <taxon>Cytophagia</taxon>
        <taxon>Cytophagales</taxon>
        <taxon>Hymenobacteraceae</taxon>
        <taxon>Hymenobacter</taxon>
    </lineage>
</organism>
<feature type="compositionally biased region" description="Basic and acidic residues" evidence="1">
    <location>
        <begin position="126"/>
        <end position="135"/>
    </location>
</feature>
<evidence type="ECO:0008006" key="4">
    <source>
        <dbReference type="Google" id="ProtNLM"/>
    </source>
</evidence>
<comment type="caution">
    <text evidence="2">The sequence shown here is derived from an EMBL/GenBank/DDBJ whole genome shotgun (WGS) entry which is preliminary data.</text>
</comment>
<dbReference type="Proteomes" id="UP000298337">
    <property type="component" value="Unassembled WGS sequence"/>
</dbReference>